<evidence type="ECO:0000313" key="2">
    <source>
        <dbReference type="EMBL" id="KAF8408488.1"/>
    </source>
</evidence>
<dbReference type="GO" id="GO:0005544">
    <property type="term" value="F:calcium-dependent phospholipid binding"/>
    <property type="evidence" value="ECO:0007669"/>
    <property type="project" value="InterPro"/>
</dbReference>
<dbReference type="GO" id="GO:0005886">
    <property type="term" value="C:plasma membrane"/>
    <property type="evidence" value="ECO:0007669"/>
    <property type="project" value="TreeGrafter"/>
</dbReference>
<dbReference type="AlphaFoldDB" id="A0A834ZNT1"/>
<dbReference type="PANTHER" id="PTHR10857:SF106">
    <property type="entry name" value="C2 DOMAIN-CONTAINING PROTEIN"/>
    <property type="match status" value="1"/>
</dbReference>
<organism evidence="2 3">
    <name type="scientific">Tetracentron sinense</name>
    <name type="common">Spur-leaf</name>
    <dbReference type="NCBI Taxonomy" id="13715"/>
    <lineage>
        <taxon>Eukaryota</taxon>
        <taxon>Viridiplantae</taxon>
        <taxon>Streptophyta</taxon>
        <taxon>Embryophyta</taxon>
        <taxon>Tracheophyta</taxon>
        <taxon>Spermatophyta</taxon>
        <taxon>Magnoliopsida</taxon>
        <taxon>Trochodendrales</taxon>
        <taxon>Trochodendraceae</taxon>
        <taxon>Tetracentron</taxon>
    </lineage>
</organism>
<dbReference type="InterPro" id="IPR035892">
    <property type="entry name" value="C2_domain_sf"/>
</dbReference>
<feature type="domain" description="C2" evidence="1">
    <location>
        <begin position="48"/>
        <end position="130"/>
    </location>
</feature>
<dbReference type="PROSITE" id="PS50004">
    <property type="entry name" value="C2"/>
    <property type="match status" value="1"/>
</dbReference>
<accession>A0A834ZNT1</accession>
<comment type="caution">
    <text evidence="2">The sequence shown here is derived from an EMBL/GenBank/DDBJ whole genome shotgun (WGS) entry which is preliminary data.</text>
</comment>
<proteinExistence type="predicted"/>
<evidence type="ECO:0000313" key="3">
    <source>
        <dbReference type="Proteomes" id="UP000655225"/>
    </source>
</evidence>
<dbReference type="OrthoDB" id="5855668at2759"/>
<reference evidence="2 3" key="1">
    <citation type="submission" date="2020-04" db="EMBL/GenBank/DDBJ databases">
        <title>Plant Genome Project.</title>
        <authorList>
            <person name="Zhang R.-G."/>
        </authorList>
    </citation>
    <scope>NUCLEOTIDE SEQUENCE [LARGE SCALE GENOMIC DNA]</scope>
    <source>
        <strain evidence="2">YNK0</strain>
        <tissue evidence="2">Leaf</tissue>
    </source>
</reference>
<protein>
    <recommendedName>
        <fullName evidence="1">C2 domain-containing protein</fullName>
    </recommendedName>
</protein>
<dbReference type="InterPro" id="IPR045052">
    <property type="entry name" value="Copine"/>
</dbReference>
<dbReference type="Gene3D" id="2.60.40.150">
    <property type="entry name" value="C2 domain"/>
    <property type="match status" value="1"/>
</dbReference>
<keyword evidence="3" id="KW-1185">Reference proteome</keyword>
<dbReference type="GO" id="GO:0071277">
    <property type="term" value="P:cellular response to calcium ion"/>
    <property type="evidence" value="ECO:0007669"/>
    <property type="project" value="TreeGrafter"/>
</dbReference>
<sequence length="130" mass="14667">MQMLKLDEQELLGEANCALSEIVTKPTRSLTLNLVHREESTRSSRPQKLGELTVRAEECFSSKTTTEIVLRCSDLQYKDLFTKNDPFLVLSKTVESGIPIPICKTEVEKNNLNPTWKPVFLTIQQVGSKA</sequence>
<gene>
    <name evidence="2" type="ORF">HHK36_007643</name>
</gene>
<dbReference type="PANTHER" id="PTHR10857">
    <property type="entry name" value="COPINE"/>
    <property type="match status" value="1"/>
</dbReference>
<dbReference type="SUPFAM" id="SSF49562">
    <property type="entry name" value="C2 domain (Calcium/lipid-binding domain, CaLB)"/>
    <property type="match status" value="1"/>
</dbReference>
<dbReference type="EMBL" id="JABCRI010000004">
    <property type="protein sequence ID" value="KAF8408488.1"/>
    <property type="molecule type" value="Genomic_DNA"/>
</dbReference>
<evidence type="ECO:0000259" key="1">
    <source>
        <dbReference type="PROSITE" id="PS50004"/>
    </source>
</evidence>
<name>A0A834ZNT1_TETSI</name>
<dbReference type="OMA" id="LRSSCHC"/>
<dbReference type="Pfam" id="PF00168">
    <property type="entry name" value="C2"/>
    <property type="match status" value="1"/>
</dbReference>
<dbReference type="Proteomes" id="UP000655225">
    <property type="component" value="Unassembled WGS sequence"/>
</dbReference>
<dbReference type="InterPro" id="IPR000008">
    <property type="entry name" value="C2_dom"/>
</dbReference>